<dbReference type="GO" id="GO:0003924">
    <property type="term" value="F:GTPase activity"/>
    <property type="evidence" value="ECO:0007669"/>
    <property type="project" value="InterPro"/>
</dbReference>
<keyword evidence="5" id="KW-1185">Reference proteome</keyword>
<accession>A0A8J4V5F7</accession>
<evidence type="ECO:0008006" key="6">
    <source>
        <dbReference type="Google" id="ProtNLM"/>
    </source>
</evidence>
<keyword evidence="2" id="KW-0547">Nucleotide-binding</keyword>
<dbReference type="Proteomes" id="UP000695562">
    <property type="component" value="Unassembled WGS sequence"/>
</dbReference>
<dbReference type="PROSITE" id="PS51420">
    <property type="entry name" value="RHO"/>
    <property type="match status" value="1"/>
</dbReference>
<dbReference type="NCBIfam" id="TIGR00231">
    <property type="entry name" value="small_GTP"/>
    <property type="match status" value="1"/>
</dbReference>
<keyword evidence="3" id="KW-0342">GTP-binding</keyword>
<dbReference type="FunFam" id="3.40.50.300:FF:001072">
    <property type="entry name" value="Rab family GTPase"/>
    <property type="match status" value="1"/>
</dbReference>
<dbReference type="GO" id="GO:0005525">
    <property type="term" value="F:GTP binding"/>
    <property type="evidence" value="ECO:0007669"/>
    <property type="project" value="UniProtKB-KW"/>
</dbReference>
<dbReference type="PRINTS" id="PR00449">
    <property type="entry name" value="RASTRNSFRMNG"/>
</dbReference>
<organism evidence="4 5">
    <name type="scientific">Polysphondylium violaceum</name>
    <dbReference type="NCBI Taxonomy" id="133409"/>
    <lineage>
        <taxon>Eukaryota</taxon>
        <taxon>Amoebozoa</taxon>
        <taxon>Evosea</taxon>
        <taxon>Eumycetozoa</taxon>
        <taxon>Dictyostelia</taxon>
        <taxon>Dictyosteliales</taxon>
        <taxon>Dictyosteliaceae</taxon>
        <taxon>Polysphondylium</taxon>
    </lineage>
</organism>
<dbReference type="SUPFAM" id="SSF52540">
    <property type="entry name" value="P-loop containing nucleoside triphosphate hydrolases"/>
    <property type="match status" value="1"/>
</dbReference>
<name>A0A8J4V5F7_9MYCE</name>
<dbReference type="InterPro" id="IPR027417">
    <property type="entry name" value="P-loop_NTPase"/>
</dbReference>
<dbReference type="PANTHER" id="PTHR47979">
    <property type="entry name" value="DRAB11-RELATED"/>
    <property type="match status" value="1"/>
</dbReference>
<dbReference type="AlphaFoldDB" id="A0A8J4V5F7"/>
<dbReference type="SMART" id="SM00174">
    <property type="entry name" value="RHO"/>
    <property type="match status" value="1"/>
</dbReference>
<dbReference type="InterPro" id="IPR050209">
    <property type="entry name" value="Rab_GTPases_membrane_traffic"/>
</dbReference>
<evidence type="ECO:0000256" key="2">
    <source>
        <dbReference type="ARBA" id="ARBA00022741"/>
    </source>
</evidence>
<reference evidence="4" key="1">
    <citation type="submission" date="2020-01" db="EMBL/GenBank/DDBJ databases">
        <title>Development of genomics and gene disruption for Polysphondylium violaceum indicates a role for the polyketide synthase stlB in stalk morphogenesis.</title>
        <authorList>
            <person name="Narita B."/>
            <person name="Kawabe Y."/>
            <person name="Kin K."/>
            <person name="Saito T."/>
            <person name="Gibbs R."/>
            <person name="Kuspa A."/>
            <person name="Muzny D."/>
            <person name="Queller D."/>
            <person name="Richards S."/>
            <person name="Strassman J."/>
            <person name="Sucgang R."/>
            <person name="Worley K."/>
            <person name="Schaap P."/>
        </authorList>
    </citation>
    <scope>NUCLEOTIDE SEQUENCE</scope>
    <source>
        <strain evidence="4">QSvi11</strain>
    </source>
</reference>
<dbReference type="SMART" id="SM00175">
    <property type="entry name" value="RAB"/>
    <property type="match status" value="1"/>
</dbReference>
<proteinExistence type="inferred from homology"/>
<dbReference type="PROSITE" id="PS51421">
    <property type="entry name" value="RAS"/>
    <property type="match status" value="1"/>
</dbReference>
<dbReference type="SMART" id="SM00176">
    <property type="entry name" value="RAN"/>
    <property type="match status" value="1"/>
</dbReference>
<evidence type="ECO:0000256" key="3">
    <source>
        <dbReference type="ARBA" id="ARBA00023134"/>
    </source>
</evidence>
<evidence type="ECO:0000313" key="4">
    <source>
        <dbReference type="EMBL" id="KAF2074462.1"/>
    </source>
</evidence>
<dbReference type="SMART" id="SM00173">
    <property type="entry name" value="RAS"/>
    <property type="match status" value="1"/>
</dbReference>
<comment type="similarity">
    <text evidence="1">Belongs to the small GTPase superfamily. Rab family.</text>
</comment>
<protein>
    <recommendedName>
        <fullName evidence="6">Rab GTPase</fullName>
    </recommendedName>
</protein>
<comment type="caution">
    <text evidence="4">The sequence shown here is derived from an EMBL/GenBank/DDBJ whole genome shotgun (WGS) entry which is preliminary data.</text>
</comment>
<evidence type="ECO:0000313" key="5">
    <source>
        <dbReference type="Proteomes" id="UP000695562"/>
    </source>
</evidence>
<dbReference type="OrthoDB" id="9989112at2759"/>
<dbReference type="InterPro" id="IPR005225">
    <property type="entry name" value="Small_GTP-bd"/>
</dbReference>
<dbReference type="EMBL" id="AJWJ01000146">
    <property type="protein sequence ID" value="KAF2074462.1"/>
    <property type="molecule type" value="Genomic_DNA"/>
</dbReference>
<dbReference type="Pfam" id="PF00071">
    <property type="entry name" value="Ras"/>
    <property type="match status" value="1"/>
</dbReference>
<sequence length="205" mass="23013">MACCGGSGNNAQPTFNDRKSTSYLHLFKYIMVGDSAIGKSNLLLQFVDKRFTPNSEFTIGVEFGSRSINVNNKQIKLQIWDTAGQEKFRSITRAYYRGAVCAMICYDITRRDTFESLTSWLSDCRKFSCGDVTIVLIGNKTDLDSNRQVSTQEAKEFAEKNNLLFFETSAKTGHNVDLAFEKSAELVLEKLQKNPELNGNNVSVD</sequence>
<evidence type="ECO:0000256" key="1">
    <source>
        <dbReference type="ARBA" id="ARBA00006270"/>
    </source>
</evidence>
<gene>
    <name evidence="4" type="ORF">CYY_004244</name>
</gene>
<dbReference type="PROSITE" id="PS51419">
    <property type="entry name" value="RAB"/>
    <property type="match status" value="1"/>
</dbReference>
<dbReference type="CDD" id="cd00154">
    <property type="entry name" value="Rab"/>
    <property type="match status" value="1"/>
</dbReference>
<dbReference type="Gene3D" id="3.40.50.300">
    <property type="entry name" value="P-loop containing nucleotide triphosphate hydrolases"/>
    <property type="match status" value="1"/>
</dbReference>
<dbReference type="InterPro" id="IPR001806">
    <property type="entry name" value="Small_GTPase"/>
</dbReference>